<evidence type="ECO:0000256" key="1">
    <source>
        <dbReference type="ARBA" id="ARBA00001974"/>
    </source>
</evidence>
<dbReference type="GO" id="GO:0071949">
    <property type="term" value="F:FAD binding"/>
    <property type="evidence" value="ECO:0007669"/>
    <property type="project" value="InterPro"/>
</dbReference>
<organism evidence="10 11">
    <name type="scientific">Pigmentiphaga aceris</name>
    <dbReference type="NCBI Taxonomy" id="1940612"/>
    <lineage>
        <taxon>Bacteria</taxon>
        <taxon>Pseudomonadati</taxon>
        <taxon>Pseudomonadota</taxon>
        <taxon>Betaproteobacteria</taxon>
        <taxon>Burkholderiales</taxon>
        <taxon>Alcaligenaceae</taxon>
        <taxon>Pigmentiphaga</taxon>
    </lineage>
</organism>
<gene>
    <name evidence="10" type="ORF">FXN63_21520</name>
</gene>
<dbReference type="PROSITE" id="PS01304">
    <property type="entry name" value="UBIH"/>
    <property type="match status" value="1"/>
</dbReference>
<keyword evidence="6" id="KW-0560">Oxidoreductase</keyword>
<protein>
    <submittedName>
        <fullName evidence="10">Monooxygenase</fullName>
    </submittedName>
</protein>
<dbReference type="RefSeq" id="WP_148817408.1">
    <property type="nucleotide sequence ID" value="NZ_CP043046.1"/>
</dbReference>
<evidence type="ECO:0000313" key="11">
    <source>
        <dbReference type="Proteomes" id="UP000325161"/>
    </source>
</evidence>
<evidence type="ECO:0000256" key="5">
    <source>
        <dbReference type="ARBA" id="ARBA00022827"/>
    </source>
</evidence>
<dbReference type="PANTHER" id="PTHR43876">
    <property type="entry name" value="UBIQUINONE BIOSYNTHESIS MONOOXYGENASE COQ6, MITOCHONDRIAL"/>
    <property type="match status" value="1"/>
</dbReference>
<dbReference type="Gene3D" id="3.30.9.10">
    <property type="entry name" value="D-Amino Acid Oxidase, subunit A, domain 2"/>
    <property type="match status" value="1"/>
</dbReference>
<dbReference type="InterPro" id="IPR002938">
    <property type="entry name" value="FAD-bd"/>
</dbReference>
<evidence type="ECO:0000256" key="8">
    <source>
        <dbReference type="SAM" id="MobiDB-lite"/>
    </source>
</evidence>
<evidence type="ECO:0000256" key="3">
    <source>
        <dbReference type="ARBA" id="ARBA00005349"/>
    </source>
</evidence>
<dbReference type="Gene3D" id="3.50.50.60">
    <property type="entry name" value="FAD/NAD(P)-binding domain"/>
    <property type="match status" value="1"/>
</dbReference>
<dbReference type="InterPro" id="IPR010971">
    <property type="entry name" value="UbiH/COQ6"/>
</dbReference>
<dbReference type="SUPFAM" id="SSF51905">
    <property type="entry name" value="FAD/NAD(P)-binding domain"/>
    <property type="match status" value="1"/>
</dbReference>
<keyword evidence="11" id="KW-1185">Reference proteome</keyword>
<evidence type="ECO:0000259" key="9">
    <source>
        <dbReference type="Pfam" id="PF01494"/>
    </source>
</evidence>
<dbReference type="GO" id="GO:0016705">
    <property type="term" value="F:oxidoreductase activity, acting on paired donors, with incorporation or reduction of molecular oxygen"/>
    <property type="evidence" value="ECO:0007669"/>
    <property type="project" value="InterPro"/>
</dbReference>
<evidence type="ECO:0000256" key="2">
    <source>
        <dbReference type="ARBA" id="ARBA00004749"/>
    </source>
</evidence>
<sequence>MDTDITVLGAGPVGSTLALLLARHAPDPSRIVVCRADPKPVGGSAGAGAAGHAAGAVGGTASVTATPSGSSSGSSLGSQPGSQSDKPTSDLRVLALNHGSRVLLEDLGVWPQGGSEIHDIHVSQRGRLGRTRITREEFDVPALGTVVGYESLRRALDAAVDASGVTIQRSPASDAAHIRRQFDTGVDLAQGNLRWTSAVAVQAEGGTFDDTQAARRAVQHLRRGYDQHAVIATVRAQRPRPHVAWERFTREGPLALLPYPSEGQADPARLSLVWCCTPERADTLMAADDEQFANALSDTFGDRLGRLSPIGPRGRFPLGVSLRREVVDGRSVAIGNAAQTLHPVAGQGLNLGLRDAARLAQALTPWLRAPGDAPGPQLAAFARARTADRWLTTGLTDLLPRVFATGFAPLEHACGLALLGLDTIQALRAPLARQLMQGRRA</sequence>
<dbReference type="Proteomes" id="UP000325161">
    <property type="component" value="Chromosome"/>
</dbReference>
<dbReference type="UniPathway" id="UPA00232"/>
<accession>A0A5C0B5I7</accession>
<dbReference type="GO" id="GO:0004497">
    <property type="term" value="F:monooxygenase activity"/>
    <property type="evidence" value="ECO:0007669"/>
    <property type="project" value="UniProtKB-KW"/>
</dbReference>
<comment type="pathway">
    <text evidence="2">Cofactor biosynthesis; ubiquinone biosynthesis.</text>
</comment>
<dbReference type="EMBL" id="CP043046">
    <property type="protein sequence ID" value="QEI08131.1"/>
    <property type="molecule type" value="Genomic_DNA"/>
</dbReference>
<comment type="similarity">
    <text evidence="3">Belongs to the UbiH/COQ6 family.</text>
</comment>
<evidence type="ECO:0000313" key="10">
    <source>
        <dbReference type="EMBL" id="QEI08131.1"/>
    </source>
</evidence>
<dbReference type="PRINTS" id="PR00420">
    <property type="entry name" value="RNGMNOXGNASE"/>
</dbReference>
<dbReference type="NCBIfam" id="TIGR01988">
    <property type="entry name" value="Ubi-OHases"/>
    <property type="match status" value="1"/>
</dbReference>
<feature type="domain" description="FAD-binding" evidence="9">
    <location>
        <begin position="239"/>
        <end position="379"/>
    </location>
</feature>
<keyword evidence="4" id="KW-0285">Flavoprotein</keyword>
<evidence type="ECO:0000256" key="7">
    <source>
        <dbReference type="ARBA" id="ARBA00023033"/>
    </source>
</evidence>
<keyword evidence="7 10" id="KW-0503">Monooxygenase</keyword>
<name>A0A5C0B5I7_9BURK</name>
<proteinExistence type="inferred from homology"/>
<evidence type="ECO:0000256" key="6">
    <source>
        <dbReference type="ARBA" id="ARBA00023002"/>
    </source>
</evidence>
<reference evidence="10 11" key="1">
    <citation type="submission" date="2019-08" db="EMBL/GenBank/DDBJ databases">
        <title>Amphibian skin-associated Pigmentiphaga: genome sequence and occurrence across geography and hosts.</title>
        <authorList>
            <person name="Bletz M.C."/>
            <person name="Bunk B."/>
            <person name="Sproeer C."/>
            <person name="Biwer P."/>
            <person name="Reiter S."/>
            <person name="Rabemananjara F.C.E."/>
            <person name="Schulz S."/>
            <person name="Overmann J."/>
            <person name="Vences M."/>
        </authorList>
    </citation>
    <scope>NUCLEOTIDE SEQUENCE [LARGE SCALE GENOMIC DNA]</scope>
    <source>
        <strain evidence="10 11">Mada1488</strain>
    </source>
</reference>
<dbReference type="PANTHER" id="PTHR43876:SF7">
    <property type="entry name" value="UBIQUINONE BIOSYNTHESIS MONOOXYGENASE COQ6, MITOCHONDRIAL"/>
    <property type="match status" value="1"/>
</dbReference>
<dbReference type="Pfam" id="PF01494">
    <property type="entry name" value="FAD_binding_3"/>
    <property type="match status" value="1"/>
</dbReference>
<dbReference type="InterPro" id="IPR036188">
    <property type="entry name" value="FAD/NAD-bd_sf"/>
</dbReference>
<feature type="compositionally biased region" description="Low complexity" evidence="8">
    <location>
        <begin position="61"/>
        <end position="84"/>
    </location>
</feature>
<keyword evidence="5" id="KW-0274">FAD</keyword>
<dbReference type="InterPro" id="IPR018168">
    <property type="entry name" value="Ubi_Hdrlase_CS"/>
</dbReference>
<dbReference type="InterPro" id="IPR051205">
    <property type="entry name" value="UbiH/COQ6_monooxygenase"/>
</dbReference>
<feature type="region of interest" description="Disordered" evidence="8">
    <location>
        <begin position="61"/>
        <end position="88"/>
    </location>
</feature>
<evidence type="ECO:0000256" key="4">
    <source>
        <dbReference type="ARBA" id="ARBA00022630"/>
    </source>
</evidence>
<dbReference type="GO" id="GO:0006744">
    <property type="term" value="P:ubiquinone biosynthetic process"/>
    <property type="evidence" value="ECO:0007669"/>
    <property type="project" value="UniProtKB-UniPathway"/>
</dbReference>
<dbReference type="AlphaFoldDB" id="A0A5C0B5I7"/>
<dbReference type="OrthoDB" id="9769565at2"/>
<comment type="cofactor">
    <cofactor evidence="1">
        <name>FAD</name>
        <dbReference type="ChEBI" id="CHEBI:57692"/>
    </cofactor>
</comment>
<dbReference type="KEGG" id="pacr:FXN63_21520"/>